<dbReference type="GO" id="GO:0018859">
    <property type="term" value="F:4-hydroxybenzoate-CoA ligase activity"/>
    <property type="evidence" value="ECO:0007669"/>
    <property type="project" value="UniProtKB-EC"/>
</dbReference>
<dbReference type="PROSITE" id="PS00455">
    <property type="entry name" value="AMP_BINDING"/>
    <property type="match status" value="1"/>
</dbReference>
<evidence type="ECO:0000313" key="2">
    <source>
        <dbReference type="EMBL" id="CNE84980.1"/>
    </source>
</evidence>
<evidence type="ECO:0000259" key="1">
    <source>
        <dbReference type="Pfam" id="PF00501"/>
    </source>
</evidence>
<dbReference type="RefSeq" id="WP_050129698.1">
    <property type="nucleotide sequence ID" value="NZ_CP107080.1"/>
</dbReference>
<sequence length="463" mass="51908">MDNQEKGSTAVNLPMANWLDHSRDDALIITLCGVKKVTLRQLRCDVTYLVERMAIFSTSRWALCFENSYWFTVALLATLYCKKTPIIFGHAREAVLKEQLHQFDGMLTDQLLNLNCPTVMVADHAPVDTICHPLPDWPSDASLILFTSGSTGAPKAVVKSVASLDIESHWLAEKWGQYLDKMSNPLIIASVSHQHLYGLTFRLFLPLSLGIPFQAELIGYHEQLQQLPELFSPIFISSPAFLKRIDTKLPPIRCQQIFSAGGPLNFHDAQATLKILGVLPTEIYGATETGLIAYRQQLEQLQPWQFFSGVTLAINNDNTFTVYSALIPESTGMLMSDIIELSDNGQSFYLAGRQDRIVKIEEKRVSLTEIEQRLTSLPDIAEATVLVLTQNERVSIAAVVVLTDYGKEQLSTATVGAFTQNLRSSLRNWLEPVSLPRRLRVIDVMPVNLQGKRDYALLQELFL</sequence>
<dbReference type="PANTHER" id="PTHR43767:SF1">
    <property type="entry name" value="NONRIBOSOMAL PEPTIDE SYNTHASE PES1 (EUROFUNG)-RELATED"/>
    <property type="match status" value="1"/>
</dbReference>
<dbReference type="EC" id="6.2.1.27" evidence="2"/>
<dbReference type="Pfam" id="PF00501">
    <property type="entry name" value="AMP-binding"/>
    <property type="match status" value="1"/>
</dbReference>
<name>A0A9P1PRD5_YEREN</name>
<feature type="domain" description="AMP-dependent synthetase/ligase" evidence="1">
    <location>
        <begin position="131"/>
        <end position="298"/>
    </location>
</feature>
<dbReference type="InterPro" id="IPR000873">
    <property type="entry name" value="AMP-dep_synth/lig_dom"/>
</dbReference>
<dbReference type="Gene3D" id="3.30.300.30">
    <property type="match status" value="1"/>
</dbReference>
<dbReference type="EMBL" id="CPZF01000001">
    <property type="protein sequence ID" value="CNE84980.1"/>
    <property type="molecule type" value="Genomic_DNA"/>
</dbReference>
<evidence type="ECO:0000313" key="3">
    <source>
        <dbReference type="Proteomes" id="UP000041356"/>
    </source>
</evidence>
<dbReference type="Proteomes" id="UP000041356">
    <property type="component" value="Unassembled WGS sequence"/>
</dbReference>
<comment type="caution">
    <text evidence="2">The sequence shown here is derived from an EMBL/GenBank/DDBJ whole genome shotgun (WGS) entry which is preliminary data.</text>
</comment>
<dbReference type="InterPro" id="IPR042099">
    <property type="entry name" value="ANL_N_sf"/>
</dbReference>
<accession>A0A9P1PRD5</accession>
<dbReference type="AlphaFoldDB" id="A0A9P1PRD5"/>
<dbReference type="InterPro" id="IPR020845">
    <property type="entry name" value="AMP-binding_CS"/>
</dbReference>
<dbReference type="InterPro" id="IPR045851">
    <property type="entry name" value="AMP-bd_C_sf"/>
</dbReference>
<reference evidence="2 3" key="1">
    <citation type="submission" date="2015-03" db="EMBL/GenBank/DDBJ databases">
        <authorList>
            <consortium name="Pathogen Informatics"/>
            <person name="Murphy D."/>
        </authorList>
    </citation>
    <scope>NUCLEOTIDE SEQUENCE [LARGE SCALE GENOMIC DNA]</scope>
    <source>
        <strain evidence="2 3">IP27818</strain>
    </source>
</reference>
<proteinExistence type="predicted"/>
<gene>
    <name evidence="2" type="primary">hcl</name>
    <name evidence="2" type="ORF">ERS137939_00008</name>
</gene>
<dbReference type="Gene3D" id="3.40.50.12780">
    <property type="entry name" value="N-terminal domain of ligase-like"/>
    <property type="match status" value="1"/>
</dbReference>
<dbReference type="SUPFAM" id="SSF56801">
    <property type="entry name" value="Acetyl-CoA synthetase-like"/>
    <property type="match status" value="1"/>
</dbReference>
<protein>
    <submittedName>
        <fullName evidence="2">AMP-binding protein</fullName>
        <ecNumber evidence="2">6.2.1.27</ecNumber>
    </submittedName>
</protein>
<keyword evidence="2" id="KW-0436">Ligase</keyword>
<organism evidence="2 3">
    <name type="scientific">Yersinia enterocolitica</name>
    <dbReference type="NCBI Taxonomy" id="630"/>
    <lineage>
        <taxon>Bacteria</taxon>
        <taxon>Pseudomonadati</taxon>
        <taxon>Pseudomonadota</taxon>
        <taxon>Gammaproteobacteria</taxon>
        <taxon>Enterobacterales</taxon>
        <taxon>Yersiniaceae</taxon>
        <taxon>Yersinia</taxon>
    </lineage>
</organism>
<dbReference type="InterPro" id="IPR050237">
    <property type="entry name" value="ATP-dep_AMP-bd_enzyme"/>
</dbReference>
<dbReference type="PANTHER" id="PTHR43767">
    <property type="entry name" value="LONG-CHAIN-FATTY-ACID--COA LIGASE"/>
    <property type="match status" value="1"/>
</dbReference>